<dbReference type="PATRIC" id="fig|1423804.4.peg.2721"/>
<reference evidence="2 3" key="1">
    <citation type="journal article" date="2015" name="Genome Announc.">
        <title>Expanding the biotechnology potential of lactobacilli through comparative genomics of 213 strains and associated genera.</title>
        <authorList>
            <person name="Sun Z."/>
            <person name="Harris H.M."/>
            <person name="McCann A."/>
            <person name="Guo C."/>
            <person name="Argimon S."/>
            <person name="Zhang W."/>
            <person name="Yang X."/>
            <person name="Jeffery I.B."/>
            <person name="Cooney J.C."/>
            <person name="Kagawa T.F."/>
            <person name="Liu W."/>
            <person name="Song Y."/>
            <person name="Salvetti E."/>
            <person name="Wrobel A."/>
            <person name="Rasinkangas P."/>
            <person name="Parkhill J."/>
            <person name="Rea M.C."/>
            <person name="O'Sullivan O."/>
            <person name="Ritari J."/>
            <person name="Douillard F.P."/>
            <person name="Paul Ross R."/>
            <person name="Yang R."/>
            <person name="Briner A.E."/>
            <person name="Felis G.E."/>
            <person name="de Vos W.M."/>
            <person name="Barrangou R."/>
            <person name="Klaenhammer T.R."/>
            <person name="Caufield P.W."/>
            <person name="Cui Y."/>
            <person name="Zhang H."/>
            <person name="O'Toole P.W."/>
        </authorList>
    </citation>
    <scope>NUCLEOTIDE SEQUENCE [LARGE SCALE GENOMIC DNA]</scope>
    <source>
        <strain evidence="2 3">DSM 23365</strain>
    </source>
</reference>
<evidence type="ECO:0000313" key="2">
    <source>
        <dbReference type="EMBL" id="KRN17792.1"/>
    </source>
</evidence>
<keyword evidence="3" id="KW-1185">Reference proteome</keyword>
<dbReference type="STRING" id="1423804.FD14_GL002514"/>
<name>A0A0R2EN46_9LACO</name>
<dbReference type="InterPro" id="IPR007499">
    <property type="entry name" value="ERF_bacteria_virus"/>
</dbReference>
<evidence type="ECO:0000256" key="1">
    <source>
        <dbReference type="SAM" id="MobiDB-lite"/>
    </source>
</evidence>
<dbReference type="OrthoDB" id="149299at2"/>
<feature type="compositionally biased region" description="Polar residues" evidence="1">
    <location>
        <begin position="126"/>
        <end position="157"/>
    </location>
</feature>
<comment type="caution">
    <text evidence="2">The sequence shown here is derived from an EMBL/GenBank/DDBJ whole genome shotgun (WGS) entry which is preliminary data.</text>
</comment>
<dbReference type="Proteomes" id="UP000051442">
    <property type="component" value="Unassembled WGS sequence"/>
</dbReference>
<protein>
    <submittedName>
        <fullName evidence="2">Erf family protein</fullName>
    </submittedName>
</protein>
<dbReference type="AlphaFoldDB" id="A0A0R2EN46"/>
<organism evidence="2 3">
    <name type="scientific">Secundilactobacillus similis DSM 23365 = JCM 2765</name>
    <dbReference type="NCBI Taxonomy" id="1423804"/>
    <lineage>
        <taxon>Bacteria</taxon>
        <taxon>Bacillati</taxon>
        <taxon>Bacillota</taxon>
        <taxon>Bacilli</taxon>
        <taxon>Lactobacillales</taxon>
        <taxon>Lactobacillaceae</taxon>
        <taxon>Secundilactobacillus</taxon>
    </lineage>
</organism>
<gene>
    <name evidence="2" type="ORF">FD14_GL002514</name>
</gene>
<sequence length="227" mass="24696">MEKSESIKNLATSMAQFRKNLLKAQPSKDGKSHYGNYVTLEDLTAAVDRALPESLGYTQEATSDPNGVYITTMLFDASGEYIIYNPLSMPVQRKDAQAFGSAETYARRYSLSAAFGVSASKDDDGQQATKAAPNNRTAQQPAHRNNGTQQNNRQPLPVTKQQATTLNGLFEAMSKAASAPIEAVRNGYLEKFNVSQVNDLTHDGANQLISLVTAQLKKQSEKGNSND</sequence>
<dbReference type="Pfam" id="PF04404">
    <property type="entry name" value="ERF"/>
    <property type="match status" value="1"/>
</dbReference>
<accession>A0A0R2EN46</accession>
<evidence type="ECO:0000313" key="3">
    <source>
        <dbReference type="Proteomes" id="UP000051442"/>
    </source>
</evidence>
<proteinExistence type="predicted"/>
<feature type="region of interest" description="Disordered" evidence="1">
    <location>
        <begin position="119"/>
        <end position="157"/>
    </location>
</feature>
<dbReference type="EMBL" id="AYZM01000171">
    <property type="protein sequence ID" value="KRN17792.1"/>
    <property type="molecule type" value="Genomic_DNA"/>
</dbReference>
<dbReference type="RefSeq" id="WP_054734187.1">
    <property type="nucleotide sequence ID" value="NZ_AYZM01000171.1"/>
</dbReference>